<dbReference type="PANTHER" id="PTHR47916:SF1">
    <property type="entry name" value="3-HYDROXY-5-PHOSPHONOOXYPENTANE-2,4-DIONE THIOLASE"/>
    <property type="match status" value="1"/>
</dbReference>
<evidence type="ECO:0000313" key="3">
    <source>
        <dbReference type="EMBL" id="MFC7138769.1"/>
    </source>
</evidence>
<evidence type="ECO:0000256" key="1">
    <source>
        <dbReference type="ARBA" id="ARBA00008116"/>
    </source>
</evidence>
<organism evidence="3 4">
    <name type="scientific">Halosimplex aquaticum</name>
    <dbReference type="NCBI Taxonomy" id="3026162"/>
    <lineage>
        <taxon>Archaea</taxon>
        <taxon>Methanobacteriati</taxon>
        <taxon>Methanobacteriota</taxon>
        <taxon>Stenosarchaea group</taxon>
        <taxon>Halobacteria</taxon>
        <taxon>Halobacteriales</taxon>
        <taxon>Haloarculaceae</taxon>
        <taxon>Halosimplex</taxon>
    </lineage>
</organism>
<evidence type="ECO:0000313" key="4">
    <source>
        <dbReference type="Proteomes" id="UP001596432"/>
    </source>
</evidence>
<dbReference type="GO" id="GO:0004332">
    <property type="term" value="F:fructose-bisphosphate aldolase activity"/>
    <property type="evidence" value="ECO:0007669"/>
    <property type="project" value="UniProtKB-EC"/>
</dbReference>
<dbReference type="SMART" id="SM01133">
    <property type="entry name" value="DeoC"/>
    <property type="match status" value="1"/>
</dbReference>
<dbReference type="Pfam" id="PF01791">
    <property type="entry name" value="DeoC"/>
    <property type="match status" value="1"/>
</dbReference>
<dbReference type="InterPro" id="IPR041720">
    <property type="entry name" value="FbaB-like"/>
</dbReference>
<dbReference type="SUPFAM" id="SSF51569">
    <property type="entry name" value="Aldolase"/>
    <property type="match status" value="1"/>
</dbReference>
<dbReference type="RefSeq" id="WP_274324383.1">
    <property type="nucleotide sequence ID" value="NZ_CP118158.1"/>
</dbReference>
<name>A0ABD5XYM5_9EURY</name>
<comment type="similarity">
    <text evidence="1">Belongs to the DeoC/FbaB aldolase family.</text>
</comment>
<dbReference type="PANTHER" id="PTHR47916">
    <property type="entry name" value="FRUCTOSE-BISPHOSPHATE ALDOLASE CLASS 1"/>
    <property type="match status" value="1"/>
</dbReference>
<protein>
    <recommendedName>
        <fullName evidence="2">fructose-bisphosphate aldolase</fullName>
        <ecNumber evidence="2">4.1.2.13</ecNumber>
    </recommendedName>
</protein>
<dbReference type="AlphaFoldDB" id="A0ABD5XYM5"/>
<proteinExistence type="inferred from homology"/>
<dbReference type="EMBL" id="JBHTAS010000001">
    <property type="protein sequence ID" value="MFC7138769.1"/>
    <property type="molecule type" value="Genomic_DNA"/>
</dbReference>
<reference evidence="3 4" key="1">
    <citation type="journal article" date="2019" name="Int. J. Syst. Evol. Microbiol.">
        <title>The Global Catalogue of Microorganisms (GCM) 10K type strain sequencing project: providing services to taxonomists for standard genome sequencing and annotation.</title>
        <authorList>
            <consortium name="The Broad Institute Genomics Platform"/>
            <consortium name="The Broad Institute Genome Sequencing Center for Infectious Disease"/>
            <person name="Wu L."/>
            <person name="Ma J."/>
        </authorList>
    </citation>
    <scope>NUCLEOTIDE SEQUENCE [LARGE SCALE GENOMIC DNA]</scope>
    <source>
        <strain evidence="3 4">XZYJT29</strain>
    </source>
</reference>
<dbReference type="Proteomes" id="UP001596432">
    <property type="component" value="Unassembled WGS sequence"/>
</dbReference>
<comment type="caution">
    <text evidence="3">The sequence shown here is derived from an EMBL/GenBank/DDBJ whole genome shotgun (WGS) entry which is preliminary data.</text>
</comment>
<accession>A0ABD5XYM5</accession>
<dbReference type="InterPro" id="IPR002915">
    <property type="entry name" value="DeoC/FbaB/LacD_aldolase"/>
</dbReference>
<dbReference type="EC" id="4.1.2.13" evidence="2"/>
<keyword evidence="4" id="KW-1185">Reference proteome</keyword>
<dbReference type="Gene3D" id="3.20.20.70">
    <property type="entry name" value="Aldolase class I"/>
    <property type="match status" value="1"/>
</dbReference>
<evidence type="ECO:0000256" key="2">
    <source>
        <dbReference type="ARBA" id="ARBA00013068"/>
    </source>
</evidence>
<dbReference type="InterPro" id="IPR050456">
    <property type="entry name" value="DeoC/FbaB_aldolase"/>
</dbReference>
<dbReference type="PIRSF" id="PIRSF038992">
    <property type="entry name" value="Aldolase_Ia"/>
    <property type="match status" value="1"/>
</dbReference>
<dbReference type="InterPro" id="IPR013785">
    <property type="entry name" value="Aldolase_TIM"/>
</dbReference>
<sequence>MSGTLGDAVVVALDHGLHWGVFDGFEDRRATLERVLEGEPDGVLASVPFLEQYEDVFAEYPDVYKIGTLDIIHDSTLPGHQGANEIHRQAFSLEQADRAGADAVKVCVIYGRENPDVLGDNLEFAARVAAEGRNHDLSVVLEPTLWGPRITDDLDASFIEQAGRIGSELGPDMLKLYYPGSSEAFEPVVANSPCPVYVAGGPKAERDHDVLEMTEGAVAAGSAGPIYGRNVWQHDDPAGMVSALKAIVHDGATAEEALGRLE</sequence>
<gene>
    <name evidence="3" type="ORF">ACFQMA_02820</name>
</gene>
<dbReference type="GeneID" id="78819011"/>